<dbReference type="Gene3D" id="3.40.50.1820">
    <property type="entry name" value="alpha/beta hydrolase"/>
    <property type="match status" value="1"/>
</dbReference>
<dbReference type="GO" id="GO:0016798">
    <property type="term" value="F:hydrolase activity, acting on glycosyl bonds"/>
    <property type="evidence" value="ECO:0007669"/>
    <property type="project" value="UniProtKB-KW"/>
</dbReference>
<protein>
    <submittedName>
        <fullName evidence="4">Xylanase</fullName>
    </submittedName>
</protein>
<dbReference type="OrthoDB" id="9794725at2"/>
<proteinExistence type="predicted"/>
<keyword evidence="2" id="KW-0732">Signal</keyword>
<dbReference type="InterPro" id="IPR050300">
    <property type="entry name" value="GDXG_lipolytic_enzyme"/>
</dbReference>
<dbReference type="Pfam" id="PF20434">
    <property type="entry name" value="BD-FAE"/>
    <property type="match status" value="1"/>
</dbReference>
<dbReference type="eggNOG" id="COG0657">
    <property type="taxonomic scope" value="Bacteria"/>
</dbReference>
<keyword evidence="4" id="KW-0858">Xylan degradation</keyword>
<keyword evidence="1 4" id="KW-0378">Hydrolase</keyword>
<dbReference type="GO" id="GO:0045493">
    <property type="term" value="P:xylan catabolic process"/>
    <property type="evidence" value="ECO:0007669"/>
    <property type="project" value="UniProtKB-KW"/>
</dbReference>
<gene>
    <name evidence="4" type="ORF">LNTAR_23064</name>
</gene>
<feature type="domain" description="BD-FAE-like" evidence="3">
    <location>
        <begin position="54"/>
        <end position="184"/>
    </location>
</feature>
<keyword evidence="4" id="KW-0119">Carbohydrate metabolism</keyword>
<dbReference type="InterPro" id="IPR049492">
    <property type="entry name" value="BD-FAE-like_dom"/>
</dbReference>
<organism evidence="4 5">
    <name type="scientific">Lentisphaera araneosa HTCC2155</name>
    <dbReference type="NCBI Taxonomy" id="313628"/>
    <lineage>
        <taxon>Bacteria</taxon>
        <taxon>Pseudomonadati</taxon>
        <taxon>Lentisphaerota</taxon>
        <taxon>Lentisphaeria</taxon>
        <taxon>Lentisphaerales</taxon>
        <taxon>Lentisphaeraceae</taxon>
        <taxon>Lentisphaera</taxon>
    </lineage>
</organism>
<evidence type="ECO:0000259" key="3">
    <source>
        <dbReference type="Pfam" id="PF20434"/>
    </source>
</evidence>
<evidence type="ECO:0000256" key="1">
    <source>
        <dbReference type="ARBA" id="ARBA00022801"/>
    </source>
</evidence>
<sequence length="288" mass="32221">MTSPTRKHLNHFFLAIMFTLCLSSQALDKQELRLWPQLAPGESDDKKAPRLYFFQAKKQLSDSLVLIFPGGGYHGLAIDHEGWQVAKYFNDKGINAVVLKYRVPRPKGQAKHMTAWQDAQRAVRVVRSNASKWKINPEKIAALGFSAGGHLTLMTATSSQTPAYQAIDELDKLPCHINYAVPVYPAYVLEDGSNGPNKGKGNNSTLVKDFKFDAKTPPMCLIHGDTDQYSPMNSVAIYHKLRTMNIPAELHIFAKVGHGFGARPCHKKNKHVGDWLNRSYEALKVFGF</sequence>
<reference evidence="4 5" key="1">
    <citation type="journal article" date="2010" name="J. Bacteriol.">
        <title>Genome sequence of Lentisphaera araneosa HTCC2155T, the type species of the order Lentisphaerales in the phylum Lentisphaerae.</title>
        <authorList>
            <person name="Thrash J.C."/>
            <person name="Cho J.C."/>
            <person name="Vergin K.L."/>
            <person name="Morris R.M."/>
            <person name="Giovannoni S.J."/>
        </authorList>
    </citation>
    <scope>NUCLEOTIDE SEQUENCE [LARGE SCALE GENOMIC DNA]</scope>
    <source>
        <strain evidence="4 5">HTCC2155</strain>
    </source>
</reference>
<dbReference type="AlphaFoldDB" id="A6DGK4"/>
<accession>A6DGK4</accession>
<dbReference type="EMBL" id="ABCK01000002">
    <property type="protein sequence ID" value="EDM29321.1"/>
    <property type="molecule type" value="Genomic_DNA"/>
</dbReference>
<keyword evidence="5" id="KW-1185">Reference proteome</keyword>
<evidence type="ECO:0000256" key="2">
    <source>
        <dbReference type="SAM" id="SignalP"/>
    </source>
</evidence>
<dbReference type="PANTHER" id="PTHR48081:SF6">
    <property type="entry name" value="PEPTIDASE S9 PROLYL OLIGOPEPTIDASE CATALYTIC DOMAIN-CONTAINING PROTEIN"/>
    <property type="match status" value="1"/>
</dbReference>
<keyword evidence="4" id="KW-0326">Glycosidase</keyword>
<dbReference type="RefSeq" id="WP_007277043.1">
    <property type="nucleotide sequence ID" value="NZ_ABCK01000002.1"/>
</dbReference>
<dbReference type="STRING" id="313628.LNTAR_23064"/>
<evidence type="ECO:0000313" key="4">
    <source>
        <dbReference type="EMBL" id="EDM29321.1"/>
    </source>
</evidence>
<dbReference type="Proteomes" id="UP000004947">
    <property type="component" value="Unassembled WGS sequence"/>
</dbReference>
<name>A6DGK4_9BACT</name>
<feature type="chain" id="PRO_5002691093" evidence="2">
    <location>
        <begin position="27"/>
        <end position="288"/>
    </location>
</feature>
<feature type="signal peptide" evidence="2">
    <location>
        <begin position="1"/>
        <end position="26"/>
    </location>
</feature>
<comment type="caution">
    <text evidence="4">The sequence shown here is derived from an EMBL/GenBank/DDBJ whole genome shotgun (WGS) entry which is preliminary data.</text>
</comment>
<keyword evidence="4" id="KW-0624">Polysaccharide degradation</keyword>
<dbReference type="InterPro" id="IPR029058">
    <property type="entry name" value="AB_hydrolase_fold"/>
</dbReference>
<dbReference type="PANTHER" id="PTHR48081">
    <property type="entry name" value="AB HYDROLASE SUPERFAMILY PROTEIN C4A8.06C"/>
    <property type="match status" value="1"/>
</dbReference>
<dbReference type="SUPFAM" id="SSF53474">
    <property type="entry name" value="alpha/beta-Hydrolases"/>
    <property type="match status" value="1"/>
</dbReference>
<evidence type="ECO:0000313" key="5">
    <source>
        <dbReference type="Proteomes" id="UP000004947"/>
    </source>
</evidence>